<sequence>DRSPDVRRTNQRRDPCRWDICPLRNGHGVIRRDDAPTVGIWATPVQCVQYDRETVPPGRCRSCPTRSFHSSSSPSHHPPGLL</sequence>
<feature type="non-terminal residue" evidence="1">
    <location>
        <position position="1"/>
    </location>
</feature>
<dbReference type="EMBL" id="HAEB01010266">
    <property type="protein sequence ID" value="SBQ56793.1"/>
    <property type="molecule type" value="Transcribed_RNA"/>
</dbReference>
<organism evidence="1">
    <name type="scientific">Nothobranchius korthausae</name>
    <dbReference type="NCBI Taxonomy" id="1143690"/>
    <lineage>
        <taxon>Eukaryota</taxon>
        <taxon>Metazoa</taxon>
        <taxon>Chordata</taxon>
        <taxon>Craniata</taxon>
        <taxon>Vertebrata</taxon>
        <taxon>Euteleostomi</taxon>
        <taxon>Actinopterygii</taxon>
        <taxon>Neopterygii</taxon>
        <taxon>Teleostei</taxon>
        <taxon>Neoteleostei</taxon>
        <taxon>Acanthomorphata</taxon>
        <taxon>Ovalentaria</taxon>
        <taxon>Atherinomorphae</taxon>
        <taxon>Cyprinodontiformes</taxon>
        <taxon>Nothobranchiidae</taxon>
        <taxon>Nothobranchius</taxon>
    </lineage>
</organism>
<dbReference type="AlphaFoldDB" id="A0A1A8FDB7"/>
<accession>A0A1A8FDB7</accession>
<evidence type="ECO:0000313" key="1">
    <source>
        <dbReference type="EMBL" id="SBQ56793.1"/>
    </source>
</evidence>
<reference evidence="1" key="1">
    <citation type="submission" date="2016-05" db="EMBL/GenBank/DDBJ databases">
        <authorList>
            <person name="Lavstsen T."/>
            <person name="Jespersen J.S."/>
        </authorList>
    </citation>
    <scope>NUCLEOTIDE SEQUENCE</scope>
    <source>
        <tissue evidence="1">Brain</tissue>
    </source>
</reference>
<protein>
    <submittedName>
        <fullName evidence="1">Uncharacterized protein</fullName>
    </submittedName>
</protein>
<reference evidence="1" key="2">
    <citation type="submission" date="2016-06" db="EMBL/GenBank/DDBJ databases">
        <title>The genome of a short-lived fish provides insights into sex chromosome evolution and the genetic control of aging.</title>
        <authorList>
            <person name="Reichwald K."/>
            <person name="Felder M."/>
            <person name="Petzold A."/>
            <person name="Koch P."/>
            <person name="Groth M."/>
            <person name="Platzer M."/>
        </authorList>
    </citation>
    <scope>NUCLEOTIDE SEQUENCE</scope>
    <source>
        <tissue evidence="1">Brain</tissue>
    </source>
</reference>
<name>A0A1A8FDB7_9TELE</name>
<proteinExistence type="predicted"/>
<gene>
    <name evidence="1" type="primary">Nfu_g_1_025224</name>
</gene>
<feature type="non-terminal residue" evidence="1">
    <location>
        <position position="82"/>
    </location>
</feature>